<dbReference type="EMBL" id="CAJHJT010000001">
    <property type="protein sequence ID" value="CAD6993691.1"/>
    <property type="molecule type" value="Genomic_DNA"/>
</dbReference>
<dbReference type="PANTHER" id="PTHR22836:SF0">
    <property type="entry name" value="PRE-MRNA 3' END PROCESSING PROTEIN WDR33"/>
    <property type="match status" value="1"/>
</dbReference>
<dbReference type="SUPFAM" id="SSF50978">
    <property type="entry name" value="WD40 repeat-like"/>
    <property type="match status" value="1"/>
</dbReference>
<feature type="repeat" description="WD" evidence="3">
    <location>
        <begin position="174"/>
        <end position="216"/>
    </location>
</feature>
<dbReference type="PRINTS" id="PR00320">
    <property type="entry name" value="GPROTEINBRPT"/>
</dbReference>
<dbReference type="InterPro" id="IPR019775">
    <property type="entry name" value="WD40_repeat_CS"/>
</dbReference>
<comment type="caution">
    <text evidence="5">The sequence shown here is derived from an EMBL/GenBank/DDBJ whole genome shotgun (WGS) entry which is preliminary data.</text>
</comment>
<dbReference type="PROSITE" id="PS50082">
    <property type="entry name" value="WD_REPEATS_2"/>
    <property type="match status" value="3"/>
</dbReference>
<dbReference type="SMART" id="SM00320">
    <property type="entry name" value="WD40"/>
    <property type="match status" value="4"/>
</dbReference>
<dbReference type="InterPro" id="IPR015943">
    <property type="entry name" value="WD40/YVTN_repeat-like_dom_sf"/>
</dbReference>
<keyword evidence="6" id="KW-1185">Reference proteome</keyword>
<evidence type="ECO:0000313" key="5">
    <source>
        <dbReference type="EMBL" id="CAD6993691.1"/>
    </source>
</evidence>
<gene>
    <name evidence="5" type="ORF">CCAP1982_LOCUS2497</name>
</gene>
<dbReference type="InterPro" id="IPR036322">
    <property type="entry name" value="WD40_repeat_dom_sf"/>
</dbReference>
<organism evidence="5 6">
    <name type="scientific">Ceratitis capitata</name>
    <name type="common">Mediterranean fruit fly</name>
    <name type="synonym">Tephritis capitata</name>
    <dbReference type="NCBI Taxonomy" id="7213"/>
    <lineage>
        <taxon>Eukaryota</taxon>
        <taxon>Metazoa</taxon>
        <taxon>Ecdysozoa</taxon>
        <taxon>Arthropoda</taxon>
        <taxon>Hexapoda</taxon>
        <taxon>Insecta</taxon>
        <taxon>Pterygota</taxon>
        <taxon>Neoptera</taxon>
        <taxon>Endopterygota</taxon>
        <taxon>Diptera</taxon>
        <taxon>Brachycera</taxon>
        <taxon>Muscomorpha</taxon>
        <taxon>Tephritoidea</taxon>
        <taxon>Tephritidae</taxon>
        <taxon>Ceratitis</taxon>
        <taxon>Ceratitis</taxon>
    </lineage>
</organism>
<dbReference type="InterPro" id="IPR020472">
    <property type="entry name" value="WD40_PAC1"/>
</dbReference>
<keyword evidence="1 3" id="KW-0853">WD repeat</keyword>
<feature type="repeat" description="WD" evidence="3">
    <location>
        <begin position="217"/>
        <end position="259"/>
    </location>
</feature>
<dbReference type="OrthoDB" id="674604at2759"/>
<evidence type="ECO:0000256" key="3">
    <source>
        <dbReference type="PROSITE-ProRule" id="PRU00221"/>
    </source>
</evidence>
<evidence type="ECO:0000256" key="1">
    <source>
        <dbReference type="ARBA" id="ARBA00022574"/>
    </source>
</evidence>
<dbReference type="GO" id="GO:0005847">
    <property type="term" value="C:mRNA cleavage and polyadenylation specificity factor complex"/>
    <property type="evidence" value="ECO:0007669"/>
    <property type="project" value="TreeGrafter"/>
</dbReference>
<dbReference type="PROSITE" id="PS00678">
    <property type="entry name" value="WD_REPEATS_1"/>
    <property type="match status" value="1"/>
</dbReference>
<dbReference type="Proteomes" id="UP000606786">
    <property type="component" value="Unassembled WGS sequence"/>
</dbReference>
<dbReference type="PROSITE" id="PS50294">
    <property type="entry name" value="WD_REPEATS_REGION"/>
    <property type="match status" value="2"/>
</dbReference>
<dbReference type="InterPro" id="IPR045245">
    <property type="entry name" value="Pfs2-like"/>
</dbReference>
<sequence>MSLTKIYLRYYPPGLALNCRTTDGKEMLNHVDLLDLKANTRVEHVINNITDELQSQEETNRNTTALDAANGHQLKEALAYVDSPQKTNGHTMNEFPLQQIVNNYTEPLRQAIGKLQRKLLEPTQKKFYMHRRVAHLLPLTNVCFDRSGTRCLTGSYDRICRIINTQDVGEAQLLKGHDNVVFSVAFNQPKCDKVVTGSFDGTARVWQASNGQSLCTLYGHTAELVMAEFDPIQSTKVATASMDSTVRLYDTETALELQLLRHHGAEVIACRFRRCGNMLLSASFDSTAAIWDIRSGWY</sequence>
<dbReference type="AlphaFoldDB" id="A0A811U4N9"/>
<reference evidence="5" key="1">
    <citation type="submission" date="2020-11" db="EMBL/GenBank/DDBJ databases">
        <authorList>
            <person name="Whitehead M."/>
        </authorList>
    </citation>
    <scope>NUCLEOTIDE SEQUENCE</scope>
    <source>
        <strain evidence="5">EGII</strain>
    </source>
</reference>
<dbReference type="PANTHER" id="PTHR22836">
    <property type="entry name" value="WD40 REPEAT PROTEIN"/>
    <property type="match status" value="1"/>
</dbReference>
<accession>A0A811U4N9</accession>
<feature type="coiled-coil region" evidence="4">
    <location>
        <begin position="39"/>
        <end position="66"/>
    </location>
</feature>
<dbReference type="Gene3D" id="2.130.10.10">
    <property type="entry name" value="YVTN repeat-like/Quinoprotein amine dehydrogenase"/>
    <property type="match status" value="1"/>
</dbReference>
<dbReference type="InterPro" id="IPR001680">
    <property type="entry name" value="WD40_rpt"/>
</dbReference>
<keyword evidence="2" id="KW-0677">Repeat</keyword>
<evidence type="ECO:0000256" key="4">
    <source>
        <dbReference type="SAM" id="Coils"/>
    </source>
</evidence>
<proteinExistence type="predicted"/>
<evidence type="ECO:0000313" key="6">
    <source>
        <dbReference type="Proteomes" id="UP000606786"/>
    </source>
</evidence>
<dbReference type="Pfam" id="PF00400">
    <property type="entry name" value="WD40"/>
    <property type="match status" value="4"/>
</dbReference>
<protein>
    <submittedName>
        <fullName evidence="5">(Mediterranean fruit fly) hypothetical protein</fullName>
    </submittedName>
</protein>
<feature type="repeat" description="WD" evidence="3">
    <location>
        <begin position="260"/>
        <end position="298"/>
    </location>
</feature>
<name>A0A811U4N9_CERCA</name>
<keyword evidence="4" id="KW-0175">Coiled coil</keyword>
<evidence type="ECO:0000256" key="2">
    <source>
        <dbReference type="ARBA" id="ARBA00022737"/>
    </source>
</evidence>
<dbReference type="GO" id="GO:0031124">
    <property type="term" value="P:mRNA 3'-end processing"/>
    <property type="evidence" value="ECO:0007669"/>
    <property type="project" value="InterPro"/>
</dbReference>